<evidence type="ECO:0000313" key="1">
    <source>
        <dbReference type="EMBL" id="CAD7406810.1"/>
    </source>
</evidence>
<dbReference type="EMBL" id="OD003011">
    <property type="protein sequence ID" value="CAD7406810.1"/>
    <property type="molecule type" value="Genomic_DNA"/>
</dbReference>
<organism evidence="1">
    <name type="scientific">Timema poppense</name>
    <name type="common">Walking stick</name>
    <dbReference type="NCBI Taxonomy" id="170557"/>
    <lineage>
        <taxon>Eukaryota</taxon>
        <taxon>Metazoa</taxon>
        <taxon>Ecdysozoa</taxon>
        <taxon>Arthropoda</taxon>
        <taxon>Hexapoda</taxon>
        <taxon>Insecta</taxon>
        <taxon>Pterygota</taxon>
        <taxon>Neoptera</taxon>
        <taxon>Polyneoptera</taxon>
        <taxon>Phasmatodea</taxon>
        <taxon>Timematodea</taxon>
        <taxon>Timematoidea</taxon>
        <taxon>Timematidae</taxon>
        <taxon>Timema</taxon>
    </lineage>
</organism>
<accession>A0A7R9D2C1</accession>
<dbReference type="AlphaFoldDB" id="A0A7R9D2C1"/>
<protein>
    <submittedName>
        <fullName evidence="1">Uncharacterized protein</fullName>
    </submittedName>
</protein>
<proteinExistence type="predicted"/>
<reference evidence="1" key="1">
    <citation type="submission" date="2020-11" db="EMBL/GenBank/DDBJ databases">
        <authorList>
            <person name="Tran Van P."/>
        </authorList>
    </citation>
    <scope>NUCLEOTIDE SEQUENCE</scope>
</reference>
<name>A0A7R9D2C1_TIMPO</name>
<gene>
    <name evidence="1" type="ORF">TPSB3V08_LOCUS5589</name>
</gene>
<sequence>MDPDLPTMDSLVYCESDALDHAAIKARKIQYLVESEAKYVPHSTEITTVAIPLEQGEVSRNSVSGFESDCEIGPMCNEIVNAIEKQDEQDKKYIKDILPPPLSRDNSYQGLPSFNAFNDYLHLIEGMRKAIFSGNVPAFLWRKSGKPFWGKPLWYTRPRFEARSSCYLQDLGHETTEAGYNHLHLLDNRAIIAEIILFGFLSTISVVLSVKFLATDSEVPVHPTEIRTSISPSSAVELNTTRALANFATEMFLFLK</sequence>